<feature type="compositionally biased region" description="Pro residues" evidence="1">
    <location>
        <begin position="19"/>
        <end position="30"/>
    </location>
</feature>
<feature type="compositionally biased region" description="Basic residues" evidence="1">
    <location>
        <begin position="547"/>
        <end position="558"/>
    </location>
</feature>
<dbReference type="GO" id="GO:0003676">
    <property type="term" value="F:nucleic acid binding"/>
    <property type="evidence" value="ECO:0007669"/>
    <property type="project" value="InterPro"/>
</dbReference>
<dbReference type="PANTHER" id="PTHR47765">
    <property type="entry name" value="3'-5' EXONUCLEASE DOMAIN-CONTAINING PROTEIN"/>
    <property type="match status" value="1"/>
</dbReference>
<feature type="domain" description="3'-5' exonuclease" evidence="2">
    <location>
        <begin position="563"/>
        <end position="618"/>
    </location>
</feature>
<feature type="region of interest" description="Disordered" evidence="1">
    <location>
        <begin position="1"/>
        <end position="31"/>
    </location>
</feature>
<dbReference type="InterPro" id="IPR012337">
    <property type="entry name" value="RNaseH-like_sf"/>
</dbReference>
<evidence type="ECO:0000259" key="2">
    <source>
        <dbReference type="Pfam" id="PF01612"/>
    </source>
</evidence>
<dbReference type="InterPro" id="IPR036397">
    <property type="entry name" value="RNaseH_sf"/>
</dbReference>
<feature type="domain" description="3'-5' exonuclease" evidence="2">
    <location>
        <begin position="360"/>
        <end position="460"/>
    </location>
</feature>
<dbReference type="Pfam" id="PF01612">
    <property type="entry name" value="DNA_pol_A_exo1"/>
    <property type="match status" value="2"/>
</dbReference>
<dbReference type="PANTHER" id="PTHR47765:SF2">
    <property type="entry name" value="EXONUCLEASE MUT-7 HOMOLOG"/>
    <property type="match status" value="1"/>
</dbReference>
<evidence type="ECO:0000313" key="4">
    <source>
        <dbReference type="Proteomes" id="UP001209570"/>
    </source>
</evidence>
<feature type="compositionally biased region" description="Acidic residues" evidence="1">
    <location>
        <begin position="484"/>
        <end position="497"/>
    </location>
</feature>
<dbReference type="InterPro" id="IPR052408">
    <property type="entry name" value="Exonuclease_MUT-7-like"/>
</dbReference>
<dbReference type="AlphaFoldDB" id="A0AAD5LH91"/>
<feature type="compositionally biased region" description="Low complexity" evidence="1">
    <location>
        <begin position="511"/>
        <end position="521"/>
    </location>
</feature>
<dbReference type="InterPro" id="IPR002562">
    <property type="entry name" value="3'-5'_exonuclease_dom"/>
</dbReference>
<dbReference type="EMBL" id="JAKCXM010000139">
    <property type="protein sequence ID" value="KAJ0401027.1"/>
    <property type="molecule type" value="Genomic_DNA"/>
</dbReference>
<dbReference type="Proteomes" id="UP001209570">
    <property type="component" value="Unassembled WGS sequence"/>
</dbReference>
<name>A0AAD5LH91_PYTIN</name>
<evidence type="ECO:0000313" key="3">
    <source>
        <dbReference type="EMBL" id="KAJ0401027.1"/>
    </source>
</evidence>
<evidence type="ECO:0000256" key="1">
    <source>
        <dbReference type="SAM" id="MobiDB-lite"/>
    </source>
</evidence>
<dbReference type="Gene3D" id="3.30.420.10">
    <property type="entry name" value="Ribonuclease H-like superfamily/Ribonuclease H"/>
    <property type="match status" value="1"/>
</dbReference>
<comment type="caution">
    <text evidence="3">The sequence shown here is derived from an EMBL/GenBank/DDBJ whole genome shotgun (WGS) entry which is preliminary data.</text>
</comment>
<keyword evidence="4" id="KW-1185">Reference proteome</keyword>
<accession>A0AAD5LH91</accession>
<gene>
    <name evidence="3" type="ORF">P43SY_009907</name>
</gene>
<dbReference type="GO" id="GO:0008408">
    <property type="term" value="F:3'-5' exonuclease activity"/>
    <property type="evidence" value="ECO:0007669"/>
    <property type="project" value="InterPro"/>
</dbReference>
<organism evidence="3 4">
    <name type="scientific">Pythium insidiosum</name>
    <name type="common">Pythiosis disease agent</name>
    <dbReference type="NCBI Taxonomy" id="114742"/>
    <lineage>
        <taxon>Eukaryota</taxon>
        <taxon>Sar</taxon>
        <taxon>Stramenopiles</taxon>
        <taxon>Oomycota</taxon>
        <taxon>Peronosporomycetes</taxon>
        <taxon>Pythiales</taxon>
        <taxon>Pythiaceae</taxon>
        <taxon>Pythium</taxon>
    </lineage>
</organism>
<reference evidence="3" key="1">
    <citation type="submission" date="2021-12" db="EMBL/GenBank/DDBJ databases">
        <title>Prjna785345.</title>
        <authorList>
            <person name="Rujirawat T."/>
            <person name="Krajaejun T."/>
        </authorList>
    </citation>
    <scope>NUCLEOTIDE SEQUENCE</scope>
    <source>
        <strain evidence="3">Pi057C3</strain>
    </source>
</reference>
<proteinExistence type="predicted"/>
<dbReference type="SUPFAM" id="SSF53098">
    <property type="entry name" value="Ribonuclease H-like"/>
    <property type="match status" value="1"/>
</dbReference>
<dbReference type="GO" id="GO:0006139">
    <property type="term" value="P:nucleobase-containing compound metabolic process"/>
    <property type="evidence" value="ECO:0007669"/>
    <property type="project" value="InterPro"/>
</dbReference>
<sequence length="639" mass="70135">MTPPLPSDDAVAPSAATSPRPPPPLPPGPPRQHLRELLAAHDTDAAAAWLATMDNGRARDDIMDAFASDQGALSALLLALGHWQRHGSSVAANSSSPPRQQTQSAQEKMLFILSVATQCIANVHPPPLLPPATRELAGSLLLALMSDCRVSFVETFIRAFAVPQPAVVSYAMELLTRRPSQAVALLGNLGMASMLPPKAVFGASLDANDIIGADNYVRKSPQLQRELIEFLIANNLPDKLIRKRITKFNLQEEDFPEYKLKKLQAALRFRIYQNQFKEALELIQGNASLAHYACEFVIQRFQPAHPLTRLFVYRSGLAASFPAVDTSGQEDKTFPDNDDIEPLSTHLSVTELVGGDDKIVFVNQPEQLTQCVEHLAASDVVGFDCEWKSCTANDDSTICALVQLASRTRIFLVDAIALQGQCKTLRAIFASTTILKLGFDTKGDLQVLRGLLRTDDESHVVVKNILDMKRLAISLSHRKKEATDADATDANGDDDAPTVDATVGSIENLGDSRAAARSDASGECDLDNNDRKTRSRSRRGSNEWRRRPTNGRKKHKRGGAGNAQSMSLATMAECYLGKPLDKRSCMSDWERRPLTRAQRDYAALDAFVLVKVYDVMQTHFSSDVFHSAARRLMGKWAAQ</sequence>
<feature type="region of interest" description="Disordered" evidence="1">
    <location>
        <begin position="482"/>
        <end position="564"/>
    </location>
</feature>
<protein>
    <recommendedName>
        <fullName evidence="2">3'-5' exonuclease domain-containing protein</fullName>
    </recommendedName>
</protein>